<dbReference type="EMBL" id="HM202218">
    <property type="protein sequence ID" value="ADM77602.1"/>
    <property type="molecule type" value="mRNA"/>
</dbReference>
<dbReference type="EMBL" id="HM202217">
    <property type="protein sequence ID" value="ADM77601.1"/>
    <property type="molecule type" value="mRNA"/>
</dbReference>
<dbReference type="PROSITE" id="PS00375">
    <property type="entry name" value="UDPGT"/>
    <property type="match status" value="1"/>
</dbReference>
<evidence type="ECO:0000256" key="1">
    <source>
        <dbReference type="ARBA" id="ARBA00009995"/>
    </source>
</evidence>
<dbReference type="Gene3D" id="3.40.50.2000">
    <property type="entry name" value="Glycogen Phosphorylase B"/>
    <property type="match status" value="2"/>
</dbReference>
<evidence type="ECO:0000313" key="4">
    <source>
        <dbReference type="EMBL" id="ADM77578.1"/>
    </source>
</evidence>
<evidence type="ECO:0000313" key="15">
    <source>
        <dbReference type="EMBL" id="ADM77612.1"/>
    </source>
</evidence>
<evidence type="ECO:0000313" key="12">
    <source>
        <dbReference type="EMBL" id="ADM77602.1"/>
    </source>
</evidence>
<evidence type="ECO:0000313" key="14">
    <source>
        <dbReference type="EMBL" id="ADM77606.1"/>
    </source>
</evidence>
<proteinExistence type="evidence at transcript level"/>
<evidence type="ECO:0000313" key="8">
    <source>
        <dbReference type="EMBL" id="ADM77588.1"/>
    </source>
</evidence>
<dbReference type="EMBL" id="HM202222">
    <property type="protein sequence ID" value="ADM77606.1"/>
    <property type="molecule type" value="mRNA"/>
</dbReference>
<comment type="similarity">
    <text evidence="1 3">Belongs to the UDP-glycosyltransferase family.</text>
</comment>
<keyword evidence="3" id="KW-0328">Glycosyltransferase</keyword>
<dbReference type="SUPFAM" id="SSF53756">
    <property type="entry name" value="UDP-Glycosyltransferase/glycogen phosphorylase"/>
    <property type="match status" value="1"/>
</dbReference>
<evidence type="ECO:0000256" key="3">
    <source>
        <dbReference type="RuleBase" id="RU003718"/>
    </source>
</evidence>
<evidence type="ECO:0000313" key="10">
    <source>
        <dbReference type="EMBL" id="ADM77598.1"/>
    </source>
</evidence>
<dbReference type="CAZy" id="GT1">
    <property type="family name" value="Glycosyltransferase Family 1"/>
</dbReference>
<dbReference type="EMBL" id="HM202221">
    <property type="protein sequence ID" value="ADM77605.1"/>
    <property type="molecule type" value="mRNA"/>
</dbReference>
<dbReference type="EMBL" id="HM202228">
    <property type="protein sequence ID" value="ADM77612.1"/>
    <property type="molecule type" value="mRNA"/>
</dbReference>
<reference evidence="4" key="1">
    <citation type="journal article" date="2010" name="Mol. Ecol.">
        <title>Postglacial history of a widespread conifer produces inverse clines in selective neutrality tests.</title>
        <authorList>
            <person name="Holliday J.A."/>
            <person name="Yuen M."/>
            <person name="Ritland K."/>
            <person name="Aitken S.N."/>
        </authorList>
    </citation>
    <scope>NUCLEOTIDE SEQUENCE</scope>
    <source>
        <strain evidence="4">KD200</strain>
        <strain evidence="5">KD201</strain>
        <strain evidence="6">PR100</strain>
        <strain evidence="7">PR200</strain>
        <strain evidence="8">PR300</strain>
        <strain evidence="9">PR400</strain>
        <strain evidence="10">VA100</strain>
        <strain evidence="11">VA201</strain>
        <strain evidence="12">VA300</strain>
        <strain evidence="13">VA401</strain>
        <strain evidence="14">VD100</strain>
        <strain evidence="15">VD400</strain>
    </source>
</reference>
<dbReference type="PANTHER" id="PTHR48045:SF39">
    <property type="entry name" value="UDP-GLYCOSYLTRANSFERASE 86A1-LIKE"/>
    <property type="match status" value="1"/>
</dbReference>
<organism evidence="4">
    <name type="scientific">Picea sitchensis</name>
    <name type="common">Sitka spruce</name>
    <name type="synonym">Pinus sitchensis</name>
    <dbReference type="NCBI Taxonomy" id="3332"/>
    <lineage>
        <taxon>Eukaryota</taxon>
        <taxon>Viridiplantae</taxon>
        <taxon>Streptophyta</taxon>
        <taxon>Embryophyta</taxon>
        <taxon>Tracheophyta</taxon>
        <taxon>Spermatophyta</taxon>
        <taxon>Pinopsida</taxon>
        <taxon>Pinidae</taxon>
        <taxon>Conifers I</taxon>
        <taxon>Pinales</taxon>
        <taxon>Pinaceae</taxon>
        <taxon>Picea</taxon>
    </lineage>
</organism>
<dbReference type="EMBL" id="HM202202">
    <property type="protein sequence ID" value="ADM77586.1"/>
    <property type="molecule type" value="mRNA"/>
</dbReference>
<dbReference type="GO" id="GO:0008194">
    <property type="term" value="F:UDP-glycosyltransferase activity"/>
    <property type="evidence" value="ECO:0007669"/>
    <property type="project" value="InterPro"/>
</dbReference>
<sequence>ALRPDIASSGVQNLLPAGFLEKIKQQGLVVPWSSQLEVLSHPSVGGFLTHCGWNSILESLSLGVPMLAFPLLTDQCTNRKLIVEDWGVAMDLGGTSRIFQNCRSELVGREEIAKTLNKFMDEEEGRNLRLKIEPIRAVLKKVVMDGGASNKNLDLFVEVLGIRYDS</sequence>
<evidence type="ECO:0000313" key="6">
    <source>
        <dbReference type="EMBL" id="ADM77584.1"/>
    </source>
</evidence>
<dbReference type="CDD" id="cd03784">
    <property type="entry name" value="GT1_Gtf-like"/>
    <property type="match status" value="1"/>
</dbReference>
<evidence type="ECO:0000313" key="9">
    <source>
        <dbReference type="EMBL" id="ADM77590.1"/>
    </source>
</evidence>
<dbReference type="EMBL" id="HM202200">
    <property type="protein sequence ID" value="ADM77584.1"/>
    <property type="molecule type" value="mRNA"/>
</dbReference>
<dbReference type="EMBL" id="HM202214">
    <property type="protein sequence ID" value="ADM77598.1"/>
    <property type="molecule type" value="mRNA"/>
</dbReference>
<dbReference type="InterPro" id="IPR002213">
    <property type="entry name" value="UDP_glucos_trans"/>
</dbReference>
<dbReference type="PANTHER" id="PTHR48045">
    <property type="entry name" value="UDP-GLYCOSYLTRANSFERASE 72B1"/>
    <property type="match status" value="1"/>
</dbReference>
<dbReference type="EMBL" id="HM202206">
    <property type="protein sequence ID" value="ADM77590.1"/>
    <property type="molecule type" value="mRNA"/>
</dbReference>
<dbReference type="EMBL" id="HM202204">
    <property type="protein sequence ID" value="ADM77588.1"/>
    <property type="molecule type" value="mRNA"/>
</dbReference>
<evidence type="ECO:0000256" key="2">
    <source>
        <dbReference type="ARBA" id="ARBA00022679"/>
    </source>
</evidence>
<protein>
    <submittedName>
        <fullName evidence="4">UDP-glucosyltransferase-like protein</fullName>
    </submittedName>
</protein>
<evidence type="ECO:0000313" key="5">
    <source>
        <dbReference type="EMBL" id="ADM77579.1"/>
    </source>
</evidence>
<dbReference type="InterPro" id="IPR035595">
    <property type="entry name" value="UDP_glycos_trans_CS"/>
</dbReference>
<evidence type="ECO:0000313" key="11">
    <source>
        <dbReference type="EMBL" id="ADM77601.1"/>
    </source>
</evidence>
<dbReference type="EMBL" id="HM202194">
    <property type="protein sequence ID" value="ADM77578.1"/>
    <property type="molecule type" value="mRNA"/>
</dbReference>
<accession>E0ZGV3</accession>
<dbReference type="EMBL" id="HM202195">
    <property type="protein sequence ID" value="ADM77579.1"/>
    <property type="molecule type" value="mRNA"/>
</dbReference>
<dbReference type="Pfam" id="PF00201">
    <property type="entry name" value="UDPGT"/>
    <property type="match status" value="1"/>
</dbReference>
<dbReference type="AlphaFoldDB" id="E0ZGV3"/>
<evidence type="ECO:0000313" key="13">
    <source>
        <dbReference type="EMBL" id="ADM77605.1"/>
    </source>
</evidence>
<feature type="non-terminal residue" evidence="4">
    <location>
        <position position="1"/>
    </location>
</feature>
<evidence type="ECO:0000313" key="7">
    <source>
        <dbReference type="EMBL" id="ADM77586.1"/>
    </source>
</evidence>
<keyword evidence="2 3" id="KW-0808">Transferase</keyword>
<name>E0ZGV3_PICSI</name>